<dbReference type="Gene3D" id="1.20.5.170">
    <property type="match status" value="1"/>
</dbReference>
<keyword evidence="1" id="KW-0805">Transcription regulation</keyword>
<feature type="compositionally biased region" description="Polar residues" evidence="5">
    <location>
        <begin position="129"/>
        <end position="140"/>
    </location>
</feature>
<keyword evidence="3" id="KW-0804">Transcription</keyword>
<keyword evidence="2" id="KW-0238">DNA-binding</keyword>
<feature type="domain" description="BZIP" evidence="6">
    <location>
        <begin position="188"/>
        <end position="251"/>
    </location>
</feature>
<reference evidence="7 8" key="1">
    <citation type="journal article" date="2021" name="BMC Genomics">
        <title>Telomere-to-telomere genome assembly of asparaginase-producing Trichoderma simmonsii.</title>
        <authorList>
            <person name="Chung D."/>
            <person name="Kwon Y.M."/>
            <person name="Yang Y."/>
        </authorList>
    </citation>
    <scope>NUCLEOTIDE SEQUENCE [LARGE SCALE GENOMIC DNA]</scope>
    <source>
        <strain evidence="7 8">GH-Sj1</strain>
    </source>
</reference>
<dbReference type="Pfam" id="PF00170">
    <property type="entry name" value="bZIP_1"/>
    <property type="match status" value="1"/>
</dbReference>
<dbReference type="PANTHER" id="PTHR23351">
    <property type="entry name" value="FOS TRANSCRIPTION FACTOR-RELATED"/>
    <property type="match status" value="1"/>
</dbReference>
<dbReference type="AlphaFoldDB" id="A0A8G0PK21"/>
<dbReference type="GO" id="GO:0005634">
    <property type="term" value="C:nucleus"/>
    <property type="evidence" value="ECO:0007669"/>
    <property type="project" value="TreeGrafter"/>
</dbReference>
<feature type="region of interest" description="Disordered" evidence="5">
    <location>
        <begin position="78"/>
        <end position="203"/>
    </location>
</feature>
<evidence type="ECO:0000259" key="6">
    <source>
        <dbReference type="PROSITE" id="PS50217"/>
    </source>
</evidence>
<name>A0A8G0PK21_9HYPO</name>
<gene>
    <name evidence="7" type="ORF">H0G86_009172</name>
</gene>
<dbReference type="CDD" id="cd14687">
    <property type="entry name" value="bZIP_ATF2"/>
    <property type="match status" value="1"/>
</dbReference>
<evidence type="ECO:0000256" key="5">
    <source>
        <dbReference type="SAM" id="MobiDB-lite"/>
    </source>
</evidence>
<evidence type="ECO:0000256" key="3">
    <source>
        <dbReference type="ARBA" id="ARBA00023163"/>
    </source>
</evidence>
<keyword evidence="4" id="KW-0175">Coiled coil</keyword>
<sequence length="284" mass="31241">MAGIAEASPYIACGPDYANAGHISLPYPPADREGTSTTIWPNLCYNSTGLEHSDVFLPTLPLQTAEWDIAEGFLKYPDPSSITSPPAESVTSGSESSQSAGMIWDYQNDQLPQGPEYSPSTPGTSTTSDNCFSIAPSSLHTFKEEEPSTTACSKKQTKTRKASSLSSSTEEGSVAKRPRRTKTPQEQEASRQRIREKNRVAADKCRGRQRVAVEKLSTRHDALEDENRQLNQIMKDLVAERIVLKNMLLEHGSCGCELIENYLRDSAVRWVKQVESQSINVEAA</sequence>
<protein>
    <submittedName>
        <fullName evidence="7">BZIP transcriptional regulator</fullName>
    </submittedName>
</protein>
<dbReference type="GO" id="GO:0000981">
    <property type="term" value="F:DNA-binding transcription factor activity, RNA polymerase II-specific"/>
    <property type="evidence" value="ECO:0007669"/>
    <property type="project" value="TreeGrafter"/>
</dbReference>
<feature type="compositionally biased region" description="Basic and acidic residues" evidence="5">
    <location>
        <begin position="183"/>
        <end position="203"/>
    </location>
</feature>
<dbReference type="EMBL" id="CP075868">
    <property type="protein sequence ID" value="QYT02165.1"/>
    <property type="molecule type" value="Genomic_DNA"/>
</dbReference>
<dbReference type="Proteomes" id="UP000826661">
    <property type="component" value="Chromosome V"/>
</dbReference>
<dbReference type="GO" id="GO:0000978">
    <property type="term" value="F:RNA polymerase II cis-regulatory region sequence-specific DNA binding"/>
    <property type="evidence" value="ECO:0007669"/>
    <property type="project" value="TreeGrafter"/>
</dbReference>
<dbReference type="SUPFAM" id="SSF57959">
    <property type="entry name" value="Leucine zipper domain"/>
    <property type="match status" value="1"/>
</dbReference>
<keyword evidence="8" id="KW-1185">Reference proteome</keyword>
<evidence type="ECO:0000256" key="2">
    <source>
        <dbReference type="ARBA" id="ARBA00023125"/>
    </source>
</evidence>
<feature type="compositionally biased region" description="Low complexity" evidence="5">
    <location>
        <begin position="89"/>
        <end position="99"/>
    </location>
</feature>
<evidence type="ECO:0000256" key="4">
    <source>
        <dbReference type="SAM" id="Coils"/>
    </source>
</evidence>
<proteinExistence type="predicted"/>
<dbReference type="SMART" id="SM00338">
    <property type="entry name" value="BRLZ"/>
    <property type="match status" value="1"/>
</dbReference>
<feature type="compositionally biased region" description="Low complexity" evidence="5">
    <location>
        <begin position="118"/>
        <end position="128"/>
    </location>
</feature>
<dbReference type="PROSITE" id="PS50217">
    <property type="entry name" value="BZIP"/>
    <property type="match status" value="1"/>
</dbReference>
<dbReference type="InterPro" id="IPR000837">
    <property type="entry name" value="AP-1"/>
</dbReference>
<accession>A0A8G0PK21</accession>
<evidence type="ECO:0000256" key="1">
    <source>
        <dbReference type="ARBA" id="ARBA00023015"/>
    </source>
</evidence>
<evidence type="ECO:0000313" key="7">
    <source>
        <dbReference type="EMBL" id="QYT02165.1"/>
    </source>
</evidence>
<dbReference type="InterPro" id="IPR004827">
    <property type="entry name" value="bZIP"/>
</dbReference>
<dbReference type="InterPro" id="IPR046347">
    <property type="entry name" value="bZIP_sf"/>
</dbReference>
<organism evidence="7 8">
    <name type="scientific">Trichoderma simmonsii</name>
    <dbReference type="NCBI Taxonomy" id="1491479"/>
    <lineage>
        <taxon>Eukaryota</taxon>
        <taxon>Fungi</taxon>
        <taxon>Dikarya</taxon>
        <taxon>Ascomycota</taxon>
        <taxon>Pezizomycotina</taxon>
        <taxon>Sordariomycetes</taxon>
        <taxon>Hypocreomycetidae</taxon>
        <taxon>Hypocreales</taxon>
        <taxon>Hypocreaceae</taxon>
        <taxon>Trichoderma</taxon>
    </lineage>
</organism>
<dbReference type="PANTHER" id="PTHR23351:SF24">
    <property type="entry name" value="ACTIVATING TRANSCRIPTION FACTOR 3-RELATED"/>
    <property type="match status" value="1"/>
</dbReference>
<feature type="coiled-coil region" evidence="4">
    <location>
        <begin position="213"/>
        <end position="240"/>
    </location>
</feature>
<evidence type="ECO:0000313" key="8">
    <source>
        <dbReference type="Proteomes" id="UP000826661"/>
    </source>
</evidence>
<dbReference type="PROSITE" id="PS00036">
    <property type="entry name" value="BZIP_BASIC"/>
    <property type="match status" value="1"/>
</dbReference>
<dbReference type="PRINTS" id="PR00042">
    <property type="entry name" value="LEUZIPPRFOS"/>
</dbReference>